<dbReference type="PROSITE" id="PS50995">
    <property type="entry name" value="HTH_MARR_2"/>
    <property type="match status" value="1"/>
</dbReference>
<dbReference type="InterPro" id="IPR036390">
    <property type="entry name" value="WH_DNA-bd_sf"/>
</dbReference>
<dbReference type="PANTHER" id="PTHR33164:SF57">
    <property type="entry name" value="MARR-FAMILY TRANSCRIPTIONAL REGULATOR"/>
    <property type="match status" value="1"/>
</dbReference>
<dbReference type="InterPro" id="IPR039422">
    <property type="entry name" value="MarR/SlyA-like"/>
</dbReference>
<dbReference type="SMART" id="SM00347">
    <property type="entry name" value="HTH_MARR"/>
    <property type="match status" value="1"/>
</dbReference>
<dbReference type="InterPro" id="IPR036388">
    <property type="entry name" value="WH-like_DNA-bd_sf"/>
</dbReference>
<proteinExistence type="predicted"/>
<name>A0AAE3SUB0_9HYPH</name>
<dbReference type="Gene3D" id="1.10.10.10">
    <property type="entry name" value="Winged helix-like DNA-binding domain superfamily/Winged helix DNA-binding domain"/>
    <property type="match status" value="1"/>
</dbReference>
<dbReference type="SUPFAM" id="SSF46785">
    <property type="entry name" value="Winged helix' DNA-binding domain"/>
    <property type="match status" value="1"/>
</dbReference>
<evidence type="ECO:0000259" key="1">
    <source>
        <dbReference type="PROSITE" id="PS50995"/>
    </source>
</evidence>
<dbReference type="InterPro" id="IPR000835">
    <property type="entry name" value="HTH_MarR-typ"/>
</dbReference>
<dbReference type="RefSeq" id="WP_306410809.1">
    <property type="nucleotide sequence ID" value="NZ_JANFPI010000002.1"/>
</dbReference>
<reference evidence="2" key="1">
    <citation type="submission" date="2022-07" db="EMBL/GenBank/DDBJ databases">
        <title>Ectorhizobium quercum gen.nov., sp. nov.</title>
        <authorList>
            <person name="Ma T."/>
            <person name="Li Y."/>
        </authorList>
    </citation>
    <scope>NUCLEOTIDE SEQUENCE</scope>
    <source>
        <strain evidence="2">BDR2-2</strain>
    </source>
</reference>
<dbReference type="GO" id="GO:0006950">
    <property type="term" value="P:response to stress"/>
    <property type="evidence" value="ECO:0007669"/>
    <property type="project" value="TreeGrafter"/>
</dbReference>
<gene>
    <name evidence="2" type="ORF">NOF55_07960</name>
</gene>
<keyword evidence="3" id="KW-1185">Reference proteome</keyword>
<organism evidence="2 3">
    <name type="scientific">Ectorhizobium quercum</name>
    <dbReference type="NCBI Taxonomy" id="2965071"/>
    <lineage>
        <taxon>Bacteria</taxon>
        <taxon>Pseudomonadati</taxon>
        <taxon>Pseudomonadota</taxon>
        <taxon>Alphaproteobacteria</taxon>
        <taxon>Hyphomicrobiales</taxon>
        <taxon>Rhizobiaceae</taxon>
        <taxon>Ectorhizobium</taxon>
    </lineage>
</organism>
<comment type="caution">
    <text evidence="2">The sequence shown here is derived from an EMBL/GenBank/DDBJ whole genome shotgun (WGS) entry which is preliminary data.</text>
</comment>
<protein>
    <submittedName>
        <fullName evidence="2">MarR family transcriptional regulator</fullName>
    </submittedName>
</protein>
<evidence type="ECO:0000313" key="2">
    <source>
        <dbReference type="EMBL" id="MCX8997040.1"/>
    </source>
</evidence>
<sequence length="172" mass="19150">MADEMKMQRNPMADIGLDVLEDTLSFYIRSINMAISRDLDASLDGLEVARGTGKITTLLLVDRHPGIRPSVIATLIQRDRSAMVRLVDQMEESGLLTREVAPDDNRAQGLFITGRGRALAAEIRPRVVRQSREFFPDITDEEHAVLIRVLGRTYRRIVGLPPAGKNKTSGEP</sequence>
<dbReference type="PANTHER" id="PTHR33164">
    <property type="entry name" value="TRANSCRIPTIONAL REGULATOR, MARR FAMILY"/>
    <property type="match status" value="1"/>
</dbReference>
<accession>A0AAE3SUB0</accession>
<dbReference type="PRINTS" id="PR00598">
    <property type="entry name" value="HTHMARR"/>
</dbReference>
<feature type="domain" description="HTH marR-type" evidence="1">
    <location>
        <begin position="21"/>
        <end position="155"/>
    </location>
</feature>
<dbReference type="Pfam" id="PF01047">
    <property type="entry name" value="MarR"/>
    <property type="match status" value="1"/>
</dbReference>
<dbReference type="EMBL" id="JANFPI010000002">
    <property type="protein sequence ID" value="MCX8997040.1"/>
    <property type="molecule type" value="Genomic_DNA"/>
</dbReference>
<dbReference type="AlphaFoldDB" id="A0AAE3SUB0"/>
<dbReference type="GO" id="GO:0003700">
    <property type="term" value="F:DNA-binding transcription factor activity"/>
    <property type="evidence" value="ECO:0007669"/>
    <property type="project" value="InterPro"/>
</dbReference>
<evidence type="ECO:0000313" key="3">
    <source>
        <dbReference type="Proteomes" id="UP001208771"/>
    </source>
</evidence>
<dbReference type="Proteomes" id="UP001208771">
    <property type="component" value="Unassembled WGS sequence"/>
</dbReference>